<dbReference type="Pfam" id="PF00746">
    <property type="entry name" value="Gram_pos_anchor"/>
    <property type="match status" value="1"/>
</dbReference>
<dbReference type="InterPro" id="IPR026588">
    <property type="entry name" value="Choice_anch_A"/>
</dbReference>
<keyword evidence="9" id="KW-0176">Collagen</keyword>
<evidence type="ECO:0000256" key="5">
    <source>
        <dbReference type="SAM" id="MobiDB-lite"/>
    </source>
</evidence>
<dbReference type="RefSeq" id="WP_125712516.1">
    <property type="nucleotide sequence ID" value="NZ_JBHTOP010000002.1"/>
</dbReference>
<protein>
    <submittedName>
        <fullName evidence="9">Collagen-binding domain-containing protein</fullName>
    </submittedName>
</protein>
<keyword evidence="6" id="KW-0472">Membrane</keyword>
<evidence type="ECO:0000313" key="10">
    <source>
        <dbReference type="Proteomes" id="UP001597267"/>
    </source>
</evidence>
<keyword evidence="2" id="KW-0964">Secreted</keyword>
<dbReference type="NCBIfam" id="TIGR01167">
    <property type="entry name" value="LPXTG_anchor"/>
    <property type="match status" value="1"/>
</dbReference>
<dbReference type="InterPro" id="IPR019931">
    <property type="entry name" value="LPXTG_anchor"/>
</dbReference>
<evidence type="ECO:0000256" key="7">
    <source>
        <dbReference type="SAM" id="SignalP"/>
    </source>
</evidence>
<keyword evidence="3 7" id="KW-0732">Signal</keyword>
<organism evidence="9 10">
    <name type="scientific">Agrilactobacillus yilanensis</name>
    <dbReference type="NCBI Taxonomy" id="2485997"/>
    <lineage>
        <taxon>Bacteria</taxon>
        <taxon>Bacillati</taxon>
        <taxon>Bacillota</taxon>
        <taxon>Bacilli</taxon>
        <taxon>Lactobacillales</taxon>
        <taxon>Lactobacillaceae</taxon>
        <taxon>Agrilactobacillus</taxon>
    </lineage>
</organism>
<evidence type="ECO:0000256" key="1">
    <source>
        <dbReference type="ARBA" id="ARBA00022512"/>
    </source>
</evidence>
<feature type="compositionally biased region" description="Acidic residues" evidence="5">
    <location>
        <begin position="481"/>
        <end position="492"/>
    </location>
</feature>
<keyword evidence="6" id="KW-0812">Transmembrane</keyword>
<feature type="compositionally biased region" description="Low complexity" evidence="5">
    <location>
        <begin position="30"/>
        <end position="61"/>
    </location>
</feature>
<accession>A0ABW4J3W0</accession>
<evidence type="ECO:0000256" key="3">
    <source>
        <dbReference type="ARBA" id="ARBA00022729"/>
    </source>
</evidence>
<evidence type="ECO:0000259" key="8">
    <source>
        <dbReference type="PROSITE" id="PS50847"/>
    </source>
</evidence>
<feature type="signal peptide" evidence="7">
    <location>
        <begin position="1"/>
        <end position="29"/>
    </location>
</feature>
<evidence type="ECO:0000256" key="2">
    <source>
        <dbReference type="ARBA" id="ARBA00022525"/>
    </source>
</evidence>
<feature type="domain" description="Gram-positive cocci surface proteins LPxTG" evidence="8">
    <location>
        <begin position="547"/>
        <end position="581"/>
    </location>
</feature>
<name>A0ABW4J3W0_9LACO</name>
<comment type="caution">
    <text evidence="9">The sequence shown here is derived from an EMBL/GenBank/DDBJ whole genome shotgun (WGS) entry which is preliminary data.</text>
</comment>
<evidence type="ECO:0000256" key="4">
    <source>
        <dbReference type="ARBA" id="ARBA00023088"/>
    </source>
</evidence>
<feature type="compositionally biased region" description="Low complexity" evidence="5">
    <location>
        <begin position="507"/>
        <end position="533"/>
    </location>
</feature>
<proteinExistence type="predicted"/>
<evidence type="ECO:0000256" key="6">
    <source>
        <dbReference type="SAM" id="Phobius"/>
    </source>
</evidence>
<dbReference type="EMBL" id="JBHTOP010000002">
    <property type="protein sequence ID" value="MFD1670624.1"/>
    <property type="molecule type" value="Genomic_DNA"/>
</dbReference>
<feature type="region of interest" description="Disordered" evidence="5">
    <location>
        <begin position="30"/>
        <end position="141"/>
    </location>
</feature>
<keyword evidence="1" id="KW-0134">Cell wall</keyword>
<feature type="transmembrane region" description="Helical" evidence="6">
    <location>
        <begin position="555"/>
        <end position="575"/>
    </location>
</feature>
<keyword evidence="4" id="KW-0572">Peptidoglycan-anchor</keyword>
<feature type="chain" id="PRO_5046833429" evidence="7">
    <location>
        <begin position="30"/>
        <end position="581"/>
    </location>
</feature>
<gene>
    <name evidence="9" type="ORF">ACFQ5M_00795</name>
</gene>
<keyword evidence="6" id="KW-1133">Transmembrane helix</keyword>
<evidence type="ECO:0000313" key="9">
    <source>
        <dbReference type="EMBL" id="MFD1670624.1"/>
    </source>
</evidence>
<dbReference type="PROSITE" id="PS50847">
    <property type="entry name" value="GRAM_POS_ANCHORING"/>
    <property type="match status" value="1"/>
</dbReference>
<reference evidence="10" key="1">
    <citation type="journal article" date="2019" name="Int. J. Syst. Evol. Microbiol.">
        <title>The Global Catalogue of Microorganisms (GCM) 10K type strain sequencing project: providing services to taxonomists for standard genome sequencing and annotation.</title>
        <authorList>
            <consortium name="The Broad Institute Genomics Platform"/>
            <consortium name="The Broad Institute Genome Sequencing Center for Infectious Disease"/>
            <person name="Wu L."/>
            <person name="Ma J."/>
        </authorList>
    </citation>
    <scope>NUCLEOTIDE SEQUENCE [LARGE SCALE GENOMIC DNA]</scope>
    <source>
        <strain evidence="10">CCM 8896</strain>
    </source>
</reference>
<dbReference type="Pfam" id="PF20597">
    <property type="entry name" value="pAdhesive_15"/>
    <property type="match status" value="1"/>
</dbReference>
<dbReference type="Proteomes" id="UP001597267">
    <property type="component" value="Unassembled WGS sequence"/>
</dbReference>
<keyword evidence="10" id="KW-1185">Reference proteome</keyword>
<feature type="region of interest" description="Disordered" evidence="5">
    <location>
        <begin position="481"/>
        <end position="533"/>
    </location>
</feature>
<feature type="compositionally biased region" description="Low complexity" evidence="5">
    <location>
        <begin position="101"/>
        <end position="116"/>
    </location>
</feature>
<sequence length="581" mass="62641">MKKRNKWVLTYAATSMAALSLAMANTVSADTTDGTNTTPTTTPQTQSISNGQQNGQPGVQQAPTGNGTSTNAGTVTTGGQNVTPTQGTTTGNVNSAARRIATTPTPTTATTQAPTQRVANPAVSDGGTIEQDFPTGDSEAHHDANKNLLSYASYFHIFANNATLTAHTNGNIAVGHLDGKVNFGTNIKEGAVPKDISYIQTFTNLANSSFVSSTDSRENKIIFGKGATIDVTNSKRPLVDNVYIDHLTSEEVYQDKDGKDGNYYIDFAKYFSELETQSQNLAATSTPTIDNTYFNDHNQRIINLSGYTPDENNRIVINLDSEVLKWNTPLTIAGLSADKGGTTIVFNVDTKGEASYEVNSQIRLIFNDGLTTDPVERPNQETEIFDDNHLLWNFYDSTAADRLYTGTVDINRPFQGSILAPKAKVIADANIDGNIVADEVVVNAETHRWDLQDNSDTETDYDEDYFDTIQTLPIDVDWELPEEPELPDEDGDQGITTLPGDVKEPDNNTNETGNGDNGLLTGNNNTNTANTANTAKDVNKVVTSNVLPQTGEKSGVLYSILGAVLIAATAVVKFVKPRKEV</sequence>
<feature type="compositionally biased region" description="Polar residues" evidence="5">
    <location>
        <begin position="62"/>
        <end position="95"/>
    </location>
</feature>